<evidence type="ECO:0000313" key="3">
    <source>
        <dbReference type="Proteomes" id="UP000464495"/>
    </source>
</evidence>
<keyword evidence="1" id="KW-0812">Transmembrane</keyword>
<feature type="transmembrane region" description="Helical" evidence="1">
    <location>
        <begin position="41"/>
        <end position="62"/>
    </location>
</feature>
<dbReference type="Pfam" id="PF11911">
    <property type="entry name" value="DUF3429"/>
    <property type="match status" value="1"/>
</dbReference>
<keyword evidence="1" id="KW-0472">Membrane</keyword>
<dbReference type="PANTHER" id="PTHR15887:SF1">
    <property type="entry name" value="TRANSMEMBRANE PROTEIN 69"/>
    <property type="match status" value="1"/>
</dbReference>
<dbReference type="Proteomes" id="UP000464495">
    <property type="component" value="Chromosome"/>
</dbReference>
<gene>
    <name evidence="2" type="ORF">GO499_18730</name>
</gene>
<dbReference type="PANTHER" id="PTHR15887">
    <property type="entry name" value="TRANSMEMBRANE PROTEIN 69"/>
    <property type="match status" value="1"/>
</dbReference>
<evidence type="ECO:0000313" key="2">
    <source>
        <dbReference type="EMBL" id="QHQ37069.1"/>
    </source>
</evidence>
<proteinExistence type="predicted"/>
<feature type="transmembrane region" description="Helical" evidence="1">
    <location>
        <begin position="74"/>
        <end position="107"/>
    </location>
</feature>
<dbReference type="InterPro" id="IPR021836">
    <property type="entry name" value="DUF3429"/>
</dbReference>
<keyword evidence="3" id="KW-1185">Reference proteome</keyword>
<keyword evidence="1" id="KW-1133">Transmembrane helix</keyword>
<dbReference type="AlphaFoldDB" id="A0A6P1T709"/>
<protein>
    <submittedName>
        <fullName evidence="2">DUF3429 family protein</fullName>
    </submittedName>
</protein>
<name>A0A6P1T709_9RHOB</name>
<dbReference type="KEGG" id="amaq:GO499_18730"/>
<sequence length="141" mass="15004">MARPPLPAIILGAAGLLPFFAGALAVHGMLPGVSSPFTGVLILQSYGAAILAFMGGCLWGFAARAGRTSWREMGFSVIPALWATSATFLPSALVTLMLGFVALFIIDLLFHRWHLCPDWWITLRLPLTIGVLVSLTAGVLL</sequence>
<feature type="transmembrane region" description="Helical" evidence="1">
    <location>
        <begin position="119"/>
        <end position="140"/>
    </location>
</feature>
<dbReference type="EMBL" id="CP046620">
    <property type="protein sequence ID" value="QHQ37069.1"/>
    <property type="molecule type" value="Genomic_DNA"/>
</dbReference>
<organism evidence="2 3">
    <name type="scientific">Algicella marina</name>
    <dbReference type="NCBI Taxonomy" id="2683284"/>
    <lineage>
        <taxon>Bacteria</taxon>
        <taxon>Pseudomonadati</taxon>
        <taxon>Pseudomonadota</taxon>
        <taxon>Alphaproteobacteria</taxon>
        <taxon>Rhodobacterales</taxon>
        <taxon>Paracoccaceae</taxon>
        <taxon>Algicella</taxon>
    </lineage>
</organism>
<accession>A0A6P1T709</accession>
<dbReference type="RefSeq" id="WP_161863612.1">
    <property type="nucleotide sequence ID" value="NZ_CP046620.1"/>
</dbReference>
<evidence type="ECO:0000256" key="1">
    <source>
        <dbReference type="SAM" id="Phobius"/>
    </source>
</evidence>
<reference evidence="2 3" key="1">
    <citation type="submission" date="2019-12" db="EMBL/GenBank/DDBJ databases">
        <title>Complete genome sequence of Algicella marina strain 9Alg 56(T) isolated from the red alga Tichocarpus crinitus.</title>
        <authorList>
            <person name="Kim S.-G."/>
            <person name="Nedashkovskaya O.I."/>
        </authorList>
    </citation>
    <scope>NUCLEOTIDE SEQUENCE [LARGE SCALE GENOMIC DNA]</scope>
    <source>
        <strain evidence="2 3">9Alg 56</strain>
    </source>
</reference>